<proteinExistence type="predicted"/>
<accession>A0A3L6TGJ6</accession>
<dbReference type="Proteomes" id="UP000275267">
    <property type="component" value="Unassembled WGS sequence"/>
</dbReference>
<dbReference type="EMBL" id="PQIB02000001">
    <property type="protein sequence ID" value="RLN39462.1"/>
    <property type="molecule type" value="Genomic_DNA"/>
</dbReference>
<evidence type="ECO:0000256" key="1">
    <source>
        <dbReference type="SAM" id="MobiDB-lite"/>
    </source>
</evidence>
<reference evidence="3" key="1">
    <citation type="journal article" date="2019" name="Nat. Commun.">
        <title>The genome of broomcorn millet.</title>
        <authorList>
            <person name="Zou C."/>
            <person name="Miki D."/>
            <person name="Li D."/>
            <person name="Tang Q."/>
            <person name="Xiao L."/>
            <person name="Rajput S."/>
            <person name="Deng P."/>
            <person name="Jia W."/>
            <person name="Huang R."/>
            <person name="Zhang M."/>
            <person name="Sun Y."/>
            <person name="Hu J."/>
            <person name="Fu X."/>
            <person name="Schnable P.S."/>
            <person name="Li F."/>
            <person name="Zhang H."/>
            <person name="Feng B."/>
            <person name="Zhu X."/>
            <person name="Liu R."/>
            <person name="Schnable J.C."/>
            <person name="Zhu J.-K."/>
            <person name="Zhang H."/>
        </authorList>
    </citation>
    <scope>NUCLEOTIDE SEQUENCE [LARGE SCALE GENOMIC DNA]</scope>
</reference>
<dbReference type="AlphaFoldDB" id="A0A3L6TGJ6"/>
<evidence type="ECO:0000313" key="2">
    <source>
        <dbReference type="EMBL" id="RLN39462.1"/>
    </source>
</evidence>
<feature type="region of interest" description="Disordered" evidence="1">
    <location>
        <begin position="1"/>
        <end position="77"/>
    </location>
</feature>
<organism evidence="2 3">
    <name type="scientific">Panicum miliaceum</name>
    <name type="common">Proso millet</name>
    <name type="synonym">Broomcorn millet</name>
    <dbReference type="NCBI Taxonomy" id="4540"/>
    <lineage>
        <taxon>Eukaryota</taxon>
        <taxon>Viridiplantae</taxon>
        <taxon>Streptophyta</taxon>
        <taxon>Embryophyta</taxon>
        <taxon>Tracheophyta</taxon>
        <taxon>Spermatophyta</taxon>
        <taxon>Magnoliopsida</taxon>
        <taxon>Liliopsida</taxon>
        <taxon>Poales</taxon>
        <taxon>Poaceae</taxon>
        <taxon>PACMAD clade</taxon>
        <taxon>Panicoideae</taxon>
        <taxon>Panicodae</taxon>
        <taxon>Paniceae</taxon>
        <taxon>Panicinae</taxon>
        <taxon>Panicum</taxon>
        <taxon>Panicum sect. Panicum</taxon>
    </lineage>
</organism>
<comment type="caution">
    <text evidence="2">The sequence shown here is derived from an EMBL/GenBank/DDBJ whole genome shotgun (WGS) entry which is preliminary data.</text>
</comment>
<gene>
    <name evidence="2" type="ORF">C2845_PM01G42050</name>
</gene>
<protein>
    <submittedName>
        <fullName evidence="2">Uncharacterized protein</fullName>
    </submittedName>
</protein>
<keyword evidence="3" id="KW-1185">Reference proteome</keyword>
<name>A0A3L6TGJ6_PANMI</name>
<feature type="compositionally biased region" description="Low complexity" evidence="1">
    <location>
        <begin position="1"/>
        <end position="20"/>
    </location>
</feature>
<evidence type="ECO:0000313" key="3">
    <source>
        <dbReference type="Proteomes" id="UP000275267"/>
    </source>
</evidence>
<feature type="compositionally biased region" description="Basic and acidic residues" evidence="1">
    <location>
        <begin position="61"/>
        <end position="71"/>
    </location>
</feature>
<sequence length="96" mass="9834">MPAAASASPSGASTPAAACSLAHGGGSAGEARSRHLLLGRRGWSGGGARPSAPSASLRKGRREEMEVRRENIGGPDMWAPHVRSISIPSQHPCNLI</sequence>